<dbReference type="Pfam" id="PF18145">
    <property type="entry name" value="SAVED"/>
    <property type="match status" value="1"/>
</dbReference>
<evidence type="ECO:0000313" key="3">
    <source>
        <dbReference type="EMBL" id="MBB5232970.1"/>
    </source>
</evidence>
<dbReference type="InterPro" id="IPR040836">
    <property type="entry name" value="SAVED"/>
</dbReference>
<dbReference type="NCBIfam" id="NF033611">
    <property type="entry name" value="SAVED"/>
    <property type="match status" value="1"/>
</dbReference>
<feature type="region of interest" description="Disordered" evidence="1">
    <location>
        <begin position="1"/>
        <end position="25"/>
    </location>
</feature>
<proteinExistence type="predicted"/>
<sequence>MTDVQEKAKPRKKKVEKKPHRFPHQNISGVPEIMLWAAAAGRCEICNESLTRHPHTQRRRKRGEKAHIVGQGQSEARTPRFDSTLSPKLAKDPSNIMLLCQTCHEAIDAEEEQWTVETLRAMKQAHEERIARVTGGERRQARVALFTTPIPHGVCAVTGAAQYKEWSFTDEALHDAVLPRFFPDRETPARVDVRVSAGEADRIDWAAVRQEIRREHVLRVKGDRFERLSVFGLGMIPALIAFGQEVGDMGEVYVHNVRNGMPQAWSEHDVVGYDVVVSGPVEAVPAEDVVVCLSLTGPVEPGQYGHLVQPEWPVYTLANPEGFQRPNWLEAENQLRRVTRRFAELLARIQMGHGQGARVHLLPAVPPPVALDLGRHYRPNHHPRVHVYNCVDRKFHFAFELGGTR</sequence>
<reference evidence="3 4" key="1">
    <citation type="submission" date="2020-08" db="EMBL/GenBank/DDBJ databases">
        <title>Genomic Encyclopedia of Type Strains, Phase IV (KMG-IV): sequencing the most valuable type-strain genomes for metagenomic binning, comparative biology and taxonomic classification.</title>
        <authorList>
            <person name="Goeker M."/>
        </authorList>
    </citation>
    <scope>NUCLEOTIDE SEQUENCE [LARGE SCALE GENOMIC DNA]</scope>
    <source>
        <strain evidence="3 4">DSM 101791</strain>
    </source>
</reference>
<evidence type="ECO:0000313" key="4">
    <source>
        <dbReference type="Proteomes" id="UP000525389"/>
    </source>
</evidence>
<dbReference type="EMBL" id="JACHFN010000001">
    <property type="protein sequence ID" value="MBB5232970.1"/>
    <property type="molecule type" value="Genomic_DNA"/>
</dbReference>
<name>A0A7W8LNX8_9DEIO</name>
<evidence type="ECO:0000259" key="2">
    <source>
        <dbReference type="Pfam" id="PF18145"/>
    </source>
</evidence>
<dbReference type="AlphaFoldDB" id="A0A7W8LNX8"/>
<feature type="compositionally biased region" description="Basic residues" evidence="1">
    <location>
        <begin position="52"/>
        <end position="64"/>
    </location>
</feature>
<evidence type="ECO:0000256" key="1">
    <source>
        <dbReference type="SAM" id="MobiDB-lite"/>
    </source>
</evidence>
<feature type="compositionally biased region" description="Basic residues" evidence="1">
    <location>
        <begin position="9"/>
        <end position="23"/>
    </location>
</feature>
<gene>
    <name evidence="3" type="ORF">HNQ09_000387</name>
</gene>
<dbReference type="RefSeq" id="WP_184024642.1">
    <property type="nucleotide sequence ID" value="NZ_JACHFN010000001.1"/>
</dbReference>
<feature type="domain" description="SMODS-associated and fused to various effectors" evidence="2">
    <location>
        <begin position="221"/>
        <end position="399"/>
    </location>
</feature>
<keyword evidence="4" id="KW-1185">Reference proteome</keyword>
<feature type="region of interest" description="Disordered" evidence="1">
    <location>
        <begin position="52"/>
        <end position="87"/>
    </location>
</feature>
<comment type="caution">
    <text evidence="3">The sequence shown here is derived from an EMBL/GenBank/DDBJ whole genome shotgun (WGS) entry which is preliminary data.</text>
</comment>
<dbReference type="Proteomes" id="UP000525389">
    <property type="component" value="Unassembled WGS sequence"/>
</dbReference>
<organism evidence="3 4">
    <name type="scientific">Deinococcus budaensis</name>
    <dbReference type="NCBI Taxonomy" id="1665626"/>
    <lineage>
        <taxon>Bacteria</taxon>
        <taxon>Thermotogati</taxon>
        <taxon>Deinococcota</taxon>
        <taxon>Deinococci</taxon>
        <taxon>Deinococcales</taxon>
        <taxon>Deinococcaceae</taxon>
        <taxon>Deinococcus</taxon>
    </lineage>
</organism>
<accession>A0A7W8LNX8</accession>
<protein>
    <recommendedName>
        <fullName evidence="2">SMODS-associated and fused to various effectors domain-containing protein</fullName>
    </recommendedName>
</protein>
<feature type="compositionally biased region" description="Polar residues" evidence="1">
    <location>
        <begin position="71"/>
        <end position="86"/>
    </location>
</feature>